<evidence type="ECO:0000313" key="1">
    <source>
        <dbReference type="EMBL" id="ORY12511.1"/>
    </source>
</evidence>
<keyword evidence="2" id="KW-1185">Reference proteome</keyword>
<dbReference type="Proteomes" id="UP000193144">
    <property type="component" value="Unassembled WGS sequence"/>
</dbReference>
<reference evidence="1 2" key="1">
    <citation type="submission" date="2016-07" db="EMBL/GenBank/DDBJ databases">
        <title>Pervasive Adenine N6-methylation of Active Genes in Fungi.</title>
        <authorList>
            <consortium name="DOE Joint Genome Institute"/>
            <person name="Mondo S.J."/>
            <person name="Dannebaum R.O."/>
            <person name="Kuo R.C."/>
            <person name="Labutti K."/>
            <person name="Haridas S."/>
            <person name="Kuo A."/>
            <person name="Salamov A."/>
            <person name="Ahrendt S.R."/>
            <person name="Lipzen A."/>
            <person name="Sullivan W."/>
            <person name="Andreopoulos W.B."/>
            <person name="Clum A."/>
            <person name="Lindquist E."/>
            <person name="Daum C."/>
            <person name="Ramamoorthy G.K."/>
            <person name="Gryganskyi A."/>
            <person name="Culley D."/>
            <person name="Magnuson J.K."/>
            <person name="James T.Y."/>
            <person name="O'Malley M.A."/>
            <person name="Stajich J.E."/>
            <person name="Spatafora J.W."/>
            <person name="Visel A."/>
            <person name="Grigoriev I.V."/>
        </authorList>
    </citation>
    <scope>NUCLEOTIDE SEQUENCE [LARGE SCALE GENOMIC DNA]</scope>
    <source>
        <strain evidence="1 2">CBS 115471</strain>
    </source>
</reference>
<evidence type="ECO:0000313" key="2">
    <source>
        <dbReference type="Proteomes" id="UP000193144"/>
    </source>
</evidence>
<name>A0A1Y1ZQI7_9PLEO</name>
<proteinExistence type="predicted"/>
<comment type="caution">
    <text evidence="1">The sequence shown here is derived from an EMBL/GenBank/DDBJ whole genome shotgun (WGS) entry which is preliminary data.</text>
</comment>
<organism evidence="1 2">
    <name type="scientific">Clohesyomyces aquaticus</name>
    <dbReference type="NCBI Taxonomy" id="1231657"/>
    <lineage>
        <taxon>Eukaryota</taxon>
        <taxon>Fungi</taxon>
        <taxon>Dikarya</taxon>
        <taxon>Ascomycota</taxon>
        <taxon>Pezizomycotina</taxon>
        <taxon>Dothideomycetes</taxon>
        <taxon>Pleosporomycetidae</taxon>
        <taxon>Pleosporales</taxon>
        <taxon>Lindgomycetaceae</taxon>
        <taxon>Clohesyomyces</taxon>
    </lineage>
</organism>
<dbReference type="EMBL" id="MCFA01000050">
    <property type="protein sequence ID" value="ORY12511.1"/>
    <property type="molecule type" value="Genomic_DNA"/>
</dbReference>
<gene>
    <name evidence="1" type="ORF">BCR34DRAFT_563589</name>
</gene>
<accession>A0A1Y1ZQI7</accession>
<protein>
    <submittedName>
        <fullName evidence="1">Uncharacterized protein</fullName>
    </submittedName>
</protein>
<sequence length="62" mass="7067">MFDVHKHPYLHTQHIHTSAEAYPIPSPTHAIILLHIPRSLYSVAHPYPPLSSMTYIPLIPAF</sequence>
<dbReference type="AlphaFoldDB" id="A0A1Y1ZQI7"/>